<dbReference type="AlphaFoldDB" id="A0A7W3JA82"/>
<gene>
    <name evidence="4" type="ORF">FHX71_002986</name>
</gene>
<keyword evidence="3" id="KW-0732">Signal</keyword>
<feature type="transmembrane region" description="Helical" evidence="2">
    <location>
        <begin position="285"/>
        <end position="306"/>
    </location>
</feature>
<dbReference type="Proteomes" id="UP000540568">
    <property type="component" value="Unassembled WGS sequence"/>
</dbReference>
<feature type="compositionally biased region" description="Low complexity" evidence="1">
    <location>
        <begin position="255"/>
        <end position="268"/>
    </location>
</feature>
<dbReference type="RefSeq" id="WP_182617589.1">
    <property type="nucleotide sequence ID" value="NZ_BAAATF010000003.1"/>
</dbReference>
<evidence type="ECO:0000313" key="5">
    <source>
        <dbReference type="Proteomes" id="UP000540568"/>
    </source>
</evidence>
<dbReference type="EMBL" id="JACGWV010000001">
    <property type="protein sequence ID" value="MBA8809044.1"/>
    <property type="molecule type" value="Genomic_DNA"/>
</dbReference>
<keyword evidence="2" id="KW-1133">Transmembrane helix</keyword>
<sequence>MQHPHRIAAAMAAAILSTTAAGALLVATALPSTALPSAAQPSTALTSNAQATTVVTGPATALATTLAATKDGEEVKYYVVPAKPEGEQEFLFDIAQRFLGDGGRYTEIFELNKGRTQPDGEALTDETVLLPGWVLQMPDDAEGEGLEVGALPTGPAEGEGAGEAGASPEASAAPSVPYYVIAETPEGEPEYLYLIAERFLGDGERNTEIFELNEGRVQPDGGKLTDPAVVTVGWVLQMPEDAKGEGLQNGPLPGPSAAAEPSTPAEATDSPGDGTQSGGSFLEPILVGVGLAVVAAALVLVVVYLVRRSRSGREEPFDDSLLRTDTSASWMVDRALRVLLAACERDGIDVPGITGVFIEGGAMRLRLAGPVSPAPEPFVANEDGQSWSAPLARLQAAPASEASTARFSRLVTIGVAETGRVLVDFARARGVISLDGPTRARHEVLRRWLGELTGNPWSNDPRVVMVGNGLPQPEQVEHLTAIEQVIPELDATGGGVLVLSQAPSVAQQDLLASRFADPRFAWVVIVLGESTSAKWRITAADDGWLRSGFLPDVRYTEQTAVRRAGE</sequence>
<protein>
    <recommendedName>
        <fullName evidence="6">LysM domain-containing protein</fullName>
    </recommendedName>
</protein>
<keyword evidence="2" id="KW-0472">Membrane</keyword>
<organism evidence="4 5">
    <name type="scientific">Promicromonospora sukumoe</name>
    <dbReference type="NCBI Taxonomy" id="88382"/>
    <lineage>
        <taxon>Bacteria</taxon>
        <taxon>Bacillati</taxon>
        <taxon>Actinomycetota</taxon>
        <taxon>Actinomycetes</taxon>
        <taxon>Micrococcales</taxon>
        <taxon>Promicromonosporaceae</taxon>
        <taxon>Promicromonospora</taxon>
    </lineage>
</organism>
<proteinExistence type="predicted"/>
<feature type="region of interest" description="Disordered" evidence="1">
    <location>
        <begin position="149"/>
        <end position="172"/>
    </location>
</feature>
<evidence type="ECO:0000256" key="3">
    <source>
        <dbReference type="SAM" id="SignalP"/>
    </source>
</evidence>
<evidence type="ECO:0000313" key="4">
    <source>
        <dbReference type="EMBL" id="MBA8809044.1"/>
    </source>
</evidence>
<dbReference type="PANTHER" id="PTHR34700">
    <property type="entry name" value="POTASSIUM BINDING PROTEIN KBP"/>
    <property type="match status" value="1"/>
</dbReference>
<evidence type="ECO:0000256" key="2">
    <source>
        <dbReference type="SAM" id="Phobius"/>
    </source>
</evidence>
<reference evidence="4 5" key="1">
    <citation type="submission" date="2020-07" db="EMBL/GenBank/DDBJ databases">
        <title>Sequencing the genomes of 1000 actinobacteria strains.</title>
        <authorList>
            <person name="Klenk H.-P."/>
        </authorList>
    </citation>
    <scope>NUCLEOTIDE SEQUENCE [LARGE SCALE GENOMIC DNA]</scope>
    <source>
        <strain evidence="4 5">DSM 44121</strain>
    </source>
</reference>
<dbReference type="InterPro" id="IPR052196">
    <property type="entry name" value="Bact_Kbp"/>
</dbReference>
<keyword evidence="2" id="KW-0812">Transmembrane</keyword>
<name>A0A7W3JA82_9MICO</name>
<keyword evidence="5" id="KW-1185">Reference proteome</keyword>
<accession>A0A7W3JA82</accession>
<evidence type="ECO:0000256" key="1">
    <source>
        <dbReference type="SAM" id="MobiDB-lite"/>
    </source>
</evidence>
<dbReference type="PANTHER" id="PTHR34700:SF4">
    <property type="entry name" value="PHAGE-LIKE ELEMENT PBSX PROTEIN XKDP"/>
    <property type="match status" value="1"/>
</dbReference>
<feature type="region of interest" description="Disordered" evidence="1">
    <location>
        <begin position="242"/>
        <end position="276"/>
    </location>
</feature>
<evidence type="ECO:0008006" key="6">
    <source>
        <dbReference type="Google" id="ProtNLM"/>
    </source>
</evidence>
<feature type="chain" id="PRO_5039167599" description="LysM domain-containing protein" evidence="3">
    <location>
        <begin position="24"/>
        <end position="566"/>
    </location>
</feature>
<feature type="signal peptide" evidence="3">
    <location>
        <begin position="1"/>
        <end position="23"/>
    </location>
</feature>
<comment type="caution">
    <text evidence="4">The sequence shown here is derived from an EMBL/GenBank/DDBJ whole genome shotgun (WGS) entry which is preliminary data.</text>
</comment>